<organism evidence="1 2">
    <name type="scientific">Roseovarius aestuarii</name>
    <dbReference type="NCBI Taxonomy" id="475083"/>
    <lineage>
        <taxon>Bacteria</taxon>
        <taxon>Pseudomonadati</taxon>
        <taxon>Pseudomonadota</taxon>
        <taxon>Alphaproteobacteria</taxon>
        <taxon>Rhodobacterales</taxon>
        <taxon>Roseobacteraceae</taxon>
        <taxon>Roseovarius</taxon>
    </lineage>
</organism>
<gene>
    <name evidence="1" type="ORF">ROA7745_04192</name>
</gene>
<keyword evidence="2" id="KW-1185">Reference proteome</keyword>
<sequence length="249" mass="27553">MAPTRTKRHRRRLRYYVSNRLISGGTDPSGWPLPAVALEQAVADIIAQHPSDLASGHRICVMPDLQIGDAVCTKAQNLIKKLRKGAHELLPNITAGGQLAKGRIVLNLQTTELANKLGLEPSQIDPSALQIQAPFELRRRGVEGKIVAGDPEPESDRTMLRALARAHISTADLRREKSLSDIAAATRHSESYVRTRAQLAFLSPKIQRTILVGSQPPELTLEKIIRKPTPLDWDMQARVYGFSQDFNLP</sequence>
<reference evidence="1 2" key="1">
    <citation type="submission" date="2017-03" db="EMBL/GenBank/DDBJ databases">
        <authorList>
            <person name="Afonso C.L."/>
            <person name="Miller P.J."/>
            <person name="Scott M.A."/>
            <person name="Spackman E."/>
            <person name="Goraichik I."/>
            <person name="Dimitrov K.M."/>
            <person name="Suarez D.L."/>
            <person name="Swayne D.E."/>
        </authorList>
    </citation>
    <scope>NUCLEOTIDE SEQUENCE [LARGE SCALE GENOMIC DNA]</scope>
    <source>
        <strain evidence="1 2">CECT 7745</strain>
    </source>
</reference>
<dbReference type="OrthoDB" id="7277848at2"/>
<name>A0A1X7BX90_9RHOB</name>
<proteinExistence type="predicted"/>
<evidence type="ECO:0000313" key="2">
    <source>
        <dbReference type="Proteomes" id="UP000193224"/>
    </source>
</evidence>
<protein>
    <submittedName>
        <fullName evidence="1">Uncharacterized protein</fullName>
    </submittedName>
</protein>
<dbReference type="RefSeq" id="WP_139836524.1">
    <property type="nucleotide sequence ID" value="NZ_FWXB01000024.1"/>
</dbReference>
<evidence type="ECO:0000313" key="1">
    <source>
        <dbReference type="EMBL" id="SMC14326.1"/>
    </source>
</evidence>
<dbReference type="Proteomes" id="UP000193224">
    <property type="component" value="Unassembled WGS sequence"/>
</dbReference>
<dbReference type="EMBL" id="FWXB01000024">
    <property type="protein sequence ID" value="SMC14326.1"/>
    <property type="molecule type" value="Genomic_DNA"/>
</dbReference>
<accession>A0A1X7BX90</accession>
<dbReference type="AlphaFoldDB" id="A0A1X7BX90"/>